<dbReference type="OrthoDB" id="9919653at2"/>
<gene>
    <name evidence="1" type="ORF">PsAD2_02555</name>
</gene>
<name>A0A165YAH7_9HYPH</name>
<keyword evidence="2" id="KW-1185">Reference proteome</keyword>
<comment type="caution">
    <text evidence="1">The sequence shown here is derived from an EMBL/GenBank/DDBJ whole genome shotgun (WGS) entry which is preliminary data.</text>
</comment>
<reference evidence="1 2" key="1">
    <citation type="journal article" date="2016" name="Front. Microbiol.">
        <title>Comparative Genomic Analysis Reveals a Diverse Repertoire of Genes Involved in Prokaryote-Eukaryote Interactions within the Pseudovibrio Genus.</title>
        <authorList>
            <person name="Romano S."/>
            <person name="Fernandez-Guerra A."/>
            <person name="Reen F.J."/>
            <person name="Glockner F.O."/>
            <person name="Crowley S.P."/>
            <person name="O'Sullivan O."/>
            <person name="Cotter P.D."/>
            <person name="Adams C."/>
            <person name="Dobson A.D."/>
            <person name="O'Gara F."/>
        </authorList>
    </citation>
    <scope>NUCLEOTIDE SEQUENCE [LARGE SCALE GENOMIC DNA]</scope>
    <source>
        <strain evidence="1 2">Ad2</strain>
    </source>
</reference>
<dbReference type="RefSeq" id="WP_068006418.1">
    <property type="nucleotide sequence ID" value="NZ_FOFM01000019.1"/>
</dbReference>
<protein>
    <submittedName>
        <fullName evidence="1">Uncharacterized protein</fullName>
    </submittedName>
</protein>
<dbReference type="STRING" id="989403.SAMN05421798_11933"/>
<proteinExistence type="predicted"/>
<accession>A0A165YAH7</accession>
<dbReference type="AlphaFoldDB" id="A0A165YAH7"/>
<dbReference type="PATRIC" id="fig|989403.3.peg.2727"/>
<sequence>MIDFEKYNRELDPAMLLVIEESLKIFPTVEHFEQWIDKKWEIVNKRNKTYNNGSKGCHYQLKSLVDPILFFKITLDDSNCLHFSDPSCNLEAAYYICDQLRKNLPDLDGKLIFVDEYGSIARFPFDCSDDELCLRIGLDGDFHDRELMQEFGLE</sequence>
<dbReference type="Proteomes" id="UP000076577">
    <property type="component" value="Unassembled WGS sequence"/>
</dbReference>
<evidence type="ECO:0000313" key="2">
    <source>
        <dbReference type="Proteomes" id="UP000076577"/>
    </source>
</evidence>
<organism evidence="1 2">
    <name type="scientific">Pseudovibrio axinellae</name>
    <dbReference type="NCBI Taxonomy" id="989403"/>
    <lineage>
        <taxon>Bacteria</taxon>
        <taxon>Pseudomonadati</taxon>
        <taxon>Pseudomonadota</taxon>
        <taxon>Alphaproteobacteria</taxon>
        <taxon>Hyphomicrobiales</taxon>
        <taxon>Stappiaceae</taxon>
        <taxon>Pseudovibrio</taxon>
    </lineage>
</organism>
<evidence type="ECO:0000313" key="1">
    <source>
        <dbReference type="EMBL" id="KZL18614.1"/>
    </source>
</evidence>
<dbReference type="EMBL" id="LMCB01000019">
    <property type="protein sequence ID" value="KZL18614.1"/>
    <property type="molecule type" value="Genomic_DNA"/>
</dbReference>